<sequence>MNQQTLIYHMLRDVKRISPFCERFLVHVHWFSGFI</sequence>
<protein>
    <submittedName>
        <fullName evidence="1">Uncharacterized protein</fullName>
    </submittedName>
</protein>
<dbReference type="EMBL" id="CACRUT010000020">
    <property type="protein sequence ID" value="VYU52311.1"/>
    <property type="molecule type" value="Genomic_DNA"/>
</dbReference>
<reference evidence="1" key="1">
    <citation type="submission" date="2019-11" db="EMBL/GenBank/DDBJ databases">
        <authorList>
            <person name="Feng L."/>
        </authorList>
    </citation>
    <scope>NUCLEOTIDE SEQUENCE</scope>
    <source>
        <strain evidence="1">PclaraLFYP37</strain>
    </source>
</reference>
<accession>A0A6N3FJU9</accession>
<proteinExistence type="predicted"/>
<organism evidence="1">
    <name type="scientific">Paraprevotella clara</name>
    <dbReference type="NCBI Taxonomy" id="454154"/>
    <lineage>
        <taxon>Bacteria</taxon>
        <taxon>Pseudomonadati</taxon>
        <taxon>Bacteroidota</taxon>
        <taxon>Bacteroidia</taxon>
        <taxon>Bacteroidales</taxon>
        <taxon>Prevotellaceae</taxon>
        <taxon>Paraprevotella</taxon>
    </lineage>
</organism>
<gene>
    <name evidence="1" type="ORF">PCLFYP37_03225</name>
</gene>
<dbReference type="AlphaFoldDB" id="A0A6N3FJU9"/>
<evidence type="ECO:0000313" key="1">
    <source>
        <dbReference type="EMBL" id="VYU52311.1"/>
    </source>
</evidence>
<name>A0A6N3FJU9_9BACT</name>